<feature type="non-terminal residue" evidence="2">
    <location>
        <position position="161"/>
    </location>
</feature>
<gene>
    <name evidence="2" type="ORF">OTU49_006206</name>
</gene>
<evidence type="ECO:0000256" key="1">
    <source>
        <dbReference type="SAM" id="MobiDB-lite"/>
    </source>
</evidence>
<keyword evidence="3" id="KW-1185">Reference proteome</keyword>
<evidence type="ECO:0000313" key="3">
    <source>
        <dbReference type="Proteomes" id="UP001445076"/>
    </source>
</evidence>
<protein>
    <submittedName>
        <fullName evidence="2">Uncharacterized protein</fullName>
    </submittedName>
</protein>
<dbReference type="EMBL" id="JARKIK010000052">
    <property type="protein sequence ID" value="KAK8733843.1"/>
    <property type="molecule type" value="Genomic_DNA"/>
</dbReference>
<accession>A0AAW0WNR3</accession>
<comment type="caution">
    <text evidence="2">The sequence shown here is derived from an EMBL/GenBank/DDBJ whole genome shotgun (WGS) entry which is preliminary data.</text>
</comment>
<sequence length="161" mass="17647">KPQTYDVLGHRTSTTTTSSSTSHPTRSHPHNASGYHSSNGSSHTPAQRTDGEYNSANRGMHIVNNRNTGRKIYDVHSSNNGTFLKNPEKTKINSAGIKNKGIIEYSSKPLLEADTRLESYDLRVTLVWAPTGSTMDHPTPRTGRKVTKLHDLATAIVVPDV</sequence>
<proteinExistence type="predicted"/>
<feature type="non-terminal residue" evidence="2">
    <location>
        <position position="1"/>
    </location>
</feature>
<name>A0AAW0WNR3_CHEQU</name>
<dbReference type="Proteomes" id="UP001445076">
    <property type="component" value="Unassembled WGS sequence"/>
</dbReference>
<feature type="region of interest" description="Disordered" evidence="1">
    <location>
        <begin position="1"/>
        <end position="56"/>
    </location>
</feature>
<organism evidence="2 3">
    <name type="scientific">Cherax quadricarinatus</name>
    <name type="common">Australian red claw crayfish</name>
    <dbReference type="NCBI Taxonomy" id="27406"/>
    <lineage>
        <taxon>Eukaryota</taxon>
        <taxon>Metazoa</taxon>
        <taxon>Ecdysozoa</taxon>
        <taxon>Arthropoda</taxon>
        <taxon>Crustacea</taxon>
        <taxon>Multicrustacea</taxon>
        <taxon>Malacostraca</taxon>
        <taxon>Eumalacostraca</taxon>
        <taxon>Eucarida</taxon>
        <taxon>Decapoda</taxon>
        <taxon>Pleocyemata</taxon>
        <taxon>Astacidea</taxon>
        <taxon>Parastacoidea</taxon>
        <taxon>Parastacidae</taxon>
        <taxon>Cherax</taxon>
    </lineage>
</organism>
<evidence type="ECO:0000313" key="2">
    <source>
        <dbReference type="EMBL" id="KAK8733843.1"/>
    </source>
</evidence>
<dbReference type="AlphaFoldDB" id="A0AAW0WNR3"/>
<feature type="compositionally biased region" description="Low complexity" evidence="1">
    <location>
        <begin position="10"/>
        <end position="24"/>
    </location>
</feature>
<feature type="compositionally biased region" description="Polar residues" evidence="1">
    <location>
        <begin position="34"/>
        <end position="56"/>
    </location>
</feature>
<reference evidence="2 3" key="1">
    <citation type="journal article" date="2024" name="BMC Genomics">
        <title>Genome assembly of redclaw crayfish (Cherax quadricarinatus) provides insights into its immune adaptation and hypoxia tolerance.</title>
        <authorList>
            <person name="Liu Z."/>
            <person name="Zheng J."/>
            <person name="Li H."/>
            <person name="Fang K."/>
            <person name="Wang S."/>
            <person name="He J."/>
            <person name="Zhou D."/>
            <person name="Weng S."/>
            <person name="Chi M."/>
            <person name="Gu Z."/>
            <person name="He J."/>
            <person name="Li F."/>
            <person name="Wang M."/>
        </authorList>
    </citation>
    <scope>NUCLEOTIDE SEQUENCE [LARGE SCALE GENOMIC DNA]</scope>
    <source>
        <strain evidence="2">ZL_2023a</strain>
    </source>
</reference>